<keyword evidence="3" id="KW-1185">Reference proteome</keyword>
<comment type="caution">
    <text evidence="2">The sequence shown here is derived from an EMBL/GenBank/DDBJ whole genome shotgun (WGS) entry which is preliminary data.</text>
</comment>
<feature type="compositionally biased region" description="Basic and acidic residues" evidence="1">
    <location>
        <begin position="29"/>
        <end position="39"/>
    </location>
</feature>
<feature type="region of interest" description="Disordered" evidence="1">
    <location>
        <begin position="86"/>
        <end position="251"/>
    </location>
</feature>
<organism evidence="2 3">
    <name type="scientific">Seminavis robusta</name>
    <dbReference type="NCBI Taxonomy" id="568900"/>
    <lineage>
        <taxon>Eukaryota</taxon>
        <taxon>Sar</taxon>
        <taxon>Stramenopiles</taxon>
        <taxon>Ochrophyta</taxon>
        <taxon>Bacillariophyta</taxon>
        <taxon>Bacillariophyceae</taxon>
        <taxon>Bacillariophycidae</taxon>
        <taxon>Naviculales</taxon>
        <taxon>Naviculaceae</taxon>
        <taxon>Seminavis</taxon>
    </lineage>
</organism>
<sequence>MASAPNDEDNPVTNPPPKQVANPSSDTETSDKQLNEAKTNKTPVAATNTNLAEATVPAIVDTRPSRTCRSQYRKDTLELKISAAKPSLPFGAAKKPPPAPPVSSVADANVKDRKPKPALFSSSASDSSSSSSTDTPPNKKRSKRNKKKKKQKRSSRKTSKRSGITHKPRSSSNANRSGQSKTDSNHSDEQTLSSIDDASSNSASTNSDQNKDQSAPSNKRTKQHHSKSDSSIQTQPTSSRKKGSKASSVLPASVANATGASRPTFPTGPANIPAAASLRGGIAAVAAPVGQGPSAAVAGPIPAPVHPANAAIPQFLLQKGKPDIGSPPRAGTFTAGYARGVQFICSKTRSNDMICKIMKGDSGAYVYPVLNYLRENLGFAKRVLHVDHILHLRDPQEPHEHLEVMSRNGYGRRTTCLLFILDSTGQANANTPQNRRAWVDSLVRFWNHPNTQRLFRYAERGHFRADLTPHDETAAQPLSHWLTIRDTMDVIVDSYPQFTSIGDVLRAPLVLPFYYAQGLIPEVQAHFAPYNNPPNNTDGEAPTFNAQEEQGGDYAGFRGVDF</sequence>
<name>A0A9N8DNL6_9STRA</name>
<evidence type="ECO:0000256" key="1">
    <source>
        <dbReference type="SAM" id="MobiDB-lite"/>
    </source>
</evidence>
<accession>A0A9N8DNL6</accession>
<evidence type="ECO:0000313" key="2">
    <source>
        <dbReference type="EMBL" id="CAB9503074.1"/>
    </source>
</evidence>
<gene>
    <name evidence="2" type="ORF">SEMRO_155_G070430.1</name>
</gene>
<feature type="compositionally biased region" description="Low complexity" evidence="1">
    <location>
        <begin position="121"/>
        <end position="132"/>
    </location>
</feature>
<feature type="compositionally biased region" description="Acidic residues" evidence="1">
    <location>
        <begin position="1"/>
        <end position="10"/>
    </location>
</feature>
<feature type="compositionally biased region" description="Polar residues" evidence="1">
    <location>
        <begin position="229"/>
        <end position="238"/>
    </location>
</feature>
<feature type="compositionally biased region" description="Polar residues" evidence="1">
    <location>
        <begin position="170"/>
        <end position="182"/>
    </location>
</feature>
<dbReference type="EMBL" id="CAICTM010000154">
    <property type="protein sequence ID" value="CAB9503074.1"/>
    <property type="molecule type" value="Genomic_DNA"/>
</dbReference>
<feature type="region of interest" description="Disordered" evidence="1">
    <location>
        <begin position="1"/>
        <end position="73"/>
    </location>
</feature>
<protein>
    <submittedName>
        <fullName evidence="2">Uncharacterized protein</fullName>
    </submittedName>
</protein>
<reference evidence="2" key="1">
    <citation type="submission" date="2020-06" db="EMBL/GenBank/DDBJ databases">
        <authorList>
            <consortium name="Plant Systems Biology data submission"/>
        </authorList>
    </citation>
    <scope>NUCLEOTIDE SEQUENCE</scope>
    <source>
        <strain evidence="2">D6</strain>
    </source>
</reference>
<feature type="compositionally biased region" description="Basic residues" evidence="1">
    <location>
        <begin position="138"/>
        <end position="169"/>
    </location>
</feature>
<feature type="compositionally biased region" description="Polar residues" evidence="1">
    <location>
        <begin position="40"/>
        <end position="52"/>
    </location>
</feature>
<dbReference type="AlphaFoldDB" id="A0A9N8DNL6"/>
<evidence type="ECO:0000313" key="3">
    <source>
        <dbReference type="Proteomes" id="UP001153069"/>
    </source>
</evidence>
<feature type="compositionally biased region" description="Low complexity" evidence="1">
    <location>
        <begin position="193"/>
        <end position="208"/>
    </location>
</feature>
<proteinExistence type="predicted"/>
<dbReference type="Proteomes" id="UP001153069">
    <property type="component" value="Unassembled WGS sequence"/>
</dbReference>